<proteinExistence type="predicted"/>
<evidence type="ECO:0000313" key="3">
    <source>
        <dbReference type="Proteomes" id="UP000298482"/>
    </source>
</evidence>
<feature type="transmembrane region" description="Helical" evidence="1">
    <location>
        <begin position="344"/>
        <end position="368"/>
    </location>
</feature>
<reference evidence="2 3" key="1">
    <citation type="submission" date="2019-04" db="EMBL/GenBank/DDBJ databases">
        <title>Genomic characterization of Staphylococcus petrasii strains.</title>
        <authorList>
            <person name="Vrbovska V."/>
            <person name="Kovarovic V."/>
            <person name="Maslanova I."/>
            <person name="Indrakova A."/>
            <person name="Petras P."/>
            <person name="Sedo O."/>
            <person name="Svec P."/>
            <person name="Fisarova L."/>
            <person name="Sedlacek I."/>
            <person name="Doskar J."/>
            <person name="Pantucek R."/>
        </authorList>
    </citation>
    <scope>NUCLEOTIDE SEQUENCE [LARGE SCALE GENOMIC DNA]</scope>
    <source>
        <strain evidence="2 3">CCM 8421</strain>
    </source>
</reference>
<gene>
    <name evidence="2" type="ORF">E2556_01335</name>
</gene>
<evidence type="ECO:0000313" key="2">
    <source>
        <dbReference type="EMBL" id="TGA80987.1"/>
    </source>
</evidence>
<sequence length="551" mass="62177">MEYIDIIKESASRLAVNTRSMSKTHISPDISNKVLENAEKASKGLLSKEYIIAILDTSLTGKGKEGIYFTGEKMVIKEMLEAPKEIYLSNISNVQVDAREKSDKVKDYNIINFKDGSDYHFSEILSDYVNAEAFAKIINSVLDENEEEEFVETNQVVPLQELDEEAKLNYVKILCNYAYFNDDIIDAKEYAEIISFVVRIDLDKEKRLELRSYMSGNENQEDTMELVEKLIEQCKEVDQTLIIQSLMKDLISIYMLENSNEEGIQDKFIFSLAEELEVSKEEIDLFVITYHQDRAILDQRLNDTDITKTVKDLSSKAAAVGVPMAALYMSGTAGVSAIGMTSGLATLGMGGILGFSSMFTGVGVLALLGITSYQGMKKLTGLNDERNNKQRELMLQEIITNNQKSLQILIEDVNNITDKLMEEIRKGHENTVKIQKLAKILNSVSQGSKEVINRVDHFESENILVKVPQVIKMDKLEELANTEDKELLKEKVLECYEVDEDLNLKLKFNITREEADELVLALEGLGFFNLTENATATVKSTAKNFLSNLRN</sequence>
<dbReference type="RefSeq" id="WP_103328338.1">
    <property type="nucleotide sequence ID" value="NZ_PPRD01000008.1"/>
</dbReference>
<name>A0ABY2KFY5_9STAP</name>
<keyword evidence="3" id="KW-1185">Reference proteome</keyword>
<keyword evidence="1" id="KW-1133">Transmembrane helix</keyword>
<protein>
    <recommendedName>
        <fullName evidence="4">ENT domain-containing protein</fullName>
    </recommendedName>
</protein>
<keyword evidence="1" id="KW-0812">Transmembrane</keyword>
<organism evidence="2 3">
    <name type="scientific">Staphylococcus croceilyticus</name>
    <dbReference type="NCBI Taxonomy" id="319942"/>
    <lineage>
        <taxon>Bacteria</taxon>
        <taxon>Bacillati</taxon>
        <taxon>Bacillota</taxon>
        <taxon>Bacilli</taxon>
        <taxon>Bacillales</taxon>
        <taxon>Staphylococcaceae</taxon>
        <taxon>Staphylococcus</taxon>
    </lineage>
</organism>
<accession>A0ABY2KFY5</accession>
<comment type="caution">
    <text evidence="2">The sequence shown here is derived from an EMBL/GenBank/DDBJ whole genome shotgun (WGS) entry which is preliminary data.</text>
</comment>
<feature type="transmembrane region" description="Helical" evidence="1">
    <location>
        <begin position="317"/>
        <end position="338"/>
    </location>
</feature>
<keyword evidence="1" id="KW-0472">Membrane</keyword>
<dbReference type="Proteomes" id="UP000298482">
    <property type="component" value="Unassembled WGS sequence"/>
</dbReference>
<evidence type="ECO:0000256" key="1">
    <source>
        <dbReference type="SAM" id="Phobius"/>
    </source>
</evidence>
<dbReference type="EMBL" id="SRJF01000001">
    <property type="protein sequence ID" value="TGA80987.1"/>
    <property type="molecule type" value="Genomic_DNA"/>
</dbReference>
<evidence type="ECO:0008006" key="4">
    <source>
        <dbReference type="Google" id="ProtNLM"/>
    </source>
</evidence>